<reference evidence="2" key="1">
    <citation type="journal article" date="2019" name="Int. J. Syst. Evol. Microbiol.">
        <title>The Global Catalogue of Microorganisms (GCM) 10K type strain sequencing project: providing services to taxonomists for standard genome sequencing and annotation.</title>
        <authorList>
            <consortium name="The Broad Institute Genomics Platform"/>
            <consortium name="The Broad Institute Genome Sequencing Center for Infectious Disease"/>
            <person name="Wu L."/>
            <person name="Ma J."/>
        </authorList>
    </citation>
    <scope>NUCLEOTIDE SEQUENCE [LARGE SCALE GENOMIC DNA]</scope>
    <source>
        <strain evidence="2">KCTC 12861</strain>
    </source>
</reference>
<dbReference type="Proteomes" id="UP000637980">
    <property type="component" value="Unassembled WGS sequence"/>
</dbReference>
<name>A0ABQ3EHH9_9HYPH</name>
<comment type="caution">
    <text evidence="1">The sequence shown here is derived from an EMBL/GenBank/DDBJ whole genome shotgun (WGS) entry which is preliminary data.</text>
</comment>
<dbReference type="EMBL" id="BMXE01000006">
    <property type="protein sequence ID" value="GHB40036.1"/>
    <property type="molecule type" value="Genomic_DNA"/>
</dbReference>
<evidence type="ECO:0000313" key="2">
    <source>
        <dbReference type="Proteomes" id="UP000637980"/>
    </source>
</evidence>
<gene>
    <name evidence="1" type="ORF">GCM10007094_31650</name>
</gene>
<dbReference type="RefSeq" id="WP_189437775.1">
    <property type="nucleotide sequence ID" value="NZ_BMXE01000006.1"/>
</dbReference>
<protein>
    <submittedName>
        <fullName evidence="1">Uncharacterized protein</fullName>
    </submittedName>
</protein>
<proteinExistence type="predicted"/>
<sequence length="72" mass="7998">MEQVDPLPQASGKVVGSMLELQFDQFKAKTGTHGSINTKSHYRLQLTLSGTCPFSDLFCRHTDIYLPKVTSP</sequence>
<organism evidence="1 2">
    <name type="scientific">Pseudovibrio japonicus</name>
    <dbReference type="NCBI Taxonomy" id="366534"/>
    <lineage>
        <taxon>Bacteria</taxon>
        <taxon>Pseudomonadati</taxon>
        <taxon>Pseudomonadota</taxon>
        <taxon>Alphaproteobacteria</taxon>
        <taxon>Hyphomicrobiales</taxon>
        <taxon>Stappiaceae</taxon>
        <taxon>Pseudovibrio</taxon>
    </lineage>
</organism>
<keyword evidence="2" id="KW-1185">Reference proteome</keyword>
<evidence type="ECO:0000313" key="1">
    <source>
        <dbReference type="EMBL" id="GHB40036.1"/>
    </source>
</evidence>
<accession>A0ABQ3EHH9</accession>